<evidence type="ECO:0000256" key="4">
    <source>
        <dbReference type="ARBA" id="ARBA00022840"/>
    </source>
</evidence>
<dbReference type="AlphaFoldDB" id="A0A5C8EQK6"/>
<reference evidence="7 8" key="1">
    <citation type="journal article" date="1992" name="Lakartidningen">
        <title>[Penicillin V and not amoxicillin is the first choice preparation in acute otitis].</title>
        <authorList>
            <person name="Kamme C."/>
            <person name="Lundgren K."/>
            <person name="Prellner K."/>
        </authorList>
    </citation>
    <scope>NUCLEOTIDE SEQUENCE [LARGE SCALE GENOMIC DNA]</scope>
    <source>
        <strain evidence="7 8">PC3997IV</strain>
    </source>
</reference>
<evidence type="ECO:0000256" key="2">
    <source>
        <dbReference type="ARBA" id="ARBA00022448"/>
    </source>
</evidence>
<name>A0A5C8EQK6_9SPIR</name>
<comment type="caution">
    <text evidence="7">The sequence shown here is derived from an EMBL/GenBank/DDBJ whole genome shotgun (WGS) entry which is preliminary data.</text>
</comment>
<protein>
    <submittedName>
        <fullName evidence="7">ATP-binding cassette domain-containing protein</fullName>
    </submittedName>
</protein>
<dbReference type="SUPFAM" id="SSF52540">
    <property type="entry name" value="P-loop containing nucleoside triphosphate hydrolases"/>
    <property type="match status" value="1"/>
</dbReference>
<dbReference type="Gene3D" id="3.40.50.300">
    <property type="entry name" value="P-loop containing nucleotide triphosphate hydrolases"/>
    <property type="match status" value="1"/>
</dbReference>
<evidence type="ECO:0000259" key="6">
    <source>
        <dbReference type="PROSITE" id="PS50893"/>
    </source>
</evidence>
<feature type="domain" description="ABC transporter" evidence="6">
    <location>
        <begin position="2"/>
        <end position="231"/>
    </location>
</feature>
<keyword evidence="2" id="KW-0813">Transport</keyword>
<dbReference type="PANTHER" id="PTHR43335:SF4">
    <property type="entry name" value="ABC TRANSPORTER, ATP-BINDING PROTEIN"/>
    <property type="match status" value="1"/>
</dbReference>
<evidence type="ECO:0000256" key="3">
    <source>
        <dbReference type="ARBA" id="ARBA00022741"/>
    </source>
</evidence>
<dbReference type="GO" id="GO:0016887">
    <property type="term" value="F:ATP hydrolysis activity"/>
    <property type="evidence" value="ECO:0007669"/>
    <property type="project" value="InterPro"/>
</dbReference>
<dbReference type="InterPro" id="IPR003593">
    <property type="entry name" value="AAA+_ATPase"/>
</dbReference>
<dbReference type="PROSITE" id="PS50893">
    <property type="entry name" value="ABC_TRANSPORTER_2"/>
    <property type="match status" value="1"/>
</dbReference>
<proteinExistence type="inferred from homology"/>
<dbReference type="Pfam" id="PF00005">
    <property type="entry name" value="ABC_tran"/>
    <property type="match status" value="1"/>
</dbReference>
<dbReference type="InterPro" id="IPR027417">
    <property type="entry name" value="P-loop_NTPase"/>
</dbReference>
<dbReference type="GO" id="GO:0005524">
    <property type="term" value="F:ATP binding"/>
    <property type="evidence" value="ECO:0007669"/>
    <property type="project" value="UniProtKB-KW"/>
</dbReference>
<keyword evidence="3" id="KW-0547">Nucleotide-binding</keyword>
<evidence type="ECO:0000256" key="1">
    <source>
        <dbReference type="ARBA" id="ARBA00005417"/>
    </source>
</evidence>
<evidence type="ECO:0000313" key="8">
    <source>
        <dbReference type="Proteomes" id="UP000325002"/>
    </source>
</evidence>
<evidence type="ECO:0000256" key="5">
    <source>
        <dbReference type="SAM" id="MobiDB-lite"/>
    </source>
</evidence>
<dbReference type="RefSeq" id="WP_147544643.1">
    <property type="nucleotide sequence ID" value="NZ_SAYD01000018.1"/>
</dbReference>
<gene>
    <name evidence="7" type="ORF">EPJ81_07845</name>
</gene>
<dbReference type="PANTHER" id="PTHR43335">
    <property type="entry name" value="ABC TRANSPORTER, ATP-BINDING PROTEIN"/>
    <property type="match status" value="1"/>
</dbReference>
<organism evidence="7 8">
    <name type="scientific">Brachyspira aalborgi</name>
    <dbReference type="NCBI Taxonomy" id="29522"/>
    <lineage>
        <taxon>Bacteria</taxon>
        <taxon>Pseudomonadati</taxon>
        <taxon>Spirochaetota</taxon>
        <taxon>Spirochaetia</taxon>
        <taxon>Brachyspirales</taxon>
        <taxon>Brachyspiraceae</taxon>
        <taxon>Brachyspira</taxon>
    </lineage>
</organism>
<accession>A0A5C8EQK6</accession>
<evidence type="ECO:0000313" key="7">
    <source>
        <dbReference type="EMBL" id="TXJ39022.1"/>
    </source>
</evidence>
<sequence length="368" mass="41653">MIRVDNIVKYYGEHLALKGISYTINKGEIVGFLGPNGAGKSTMMRIITGYLPATSGFVYLDDYEIYDNPIELKRKIGYMPENISLYTEMTVIDYLKFAAKLKGISRKHIKSALENTIEITGLTKYKDRIIGHLSKGYKQRTGIAQAIIHDPEVLILDEPTSGLDPNQLIEVRSLIKSLGGTRTVILSTHILSEVEDTCERALIIDNGELIAEDTIEGLKTAMDREILGGNIELKVAGKVEDALIRVREVQGVIQAETDNFGSIIIECERGNDIRASIVKHLVQGDFEVFEIRAKERSLEEVFIYFTDKKKNEDFDKSKYIKDEIISKDSNKKEEDENKNLDNEENKDLNENLDKNSNEELNNKKEENN</sequence>
<dbReference type="SMART" id="SM00382">
    <property type="entry name" value="AAA"/>
    <property type="match status" value="1"/>
</dbReference>
<keyword evidence="4 7" id="KW-0067">ATP-binding</keyword>
<dbReference type="Proteomes" id="UP000325002">
    <property type="component" value="Unassembled WGS sequence"/>
</dbReference>
<feature type="region of interest" description="Disordered" evidence="5">
    <location>
        <begin position="325"/>
        <end position="368"/>
    </location>
</feature>
<dbReference type="InterPro" id="IPR003439">
    <property type="entry name" value="ABC_transporter-like_ATP-bd"/>
</dbReference>
<dbReference type="EMBL" id="SAYD01000018">
    <property type="protein sequence ID" value="TXJ39022.1"/>
    <property type="molecule type" value="Genomic_DNA"/>
</dbReference>
<comment type="similarity">
    <text evidence="1">Belongs to the ABC transporter superfamily.</text>
</comment>